<dbReference type="InterPro" id="IPR013120">
    <property type="entry name" value="FAR_NAD-bd"/>
</dbReference>
<dbReference type="PANTHER" id="PTHR11011:SF111">
    <property type="entry name" value="FATTY ACYL-COA REDUCTASE"/>
    <property type="match status" value="1"/>
</dbReference>
<gene>
    <name evidence="3" type="ORF">R3W88_018148</name>
</gene>
<keyword evidence="1" id="KW-0444">Lipid biosynthesis</keyword>
<dbReference type="AlphaFoldDB" id="A0AAV9L5H8"/>
<comment type="similarity">
    <text evidence="1">Belongs to the fatty acyl-CoA reductase family.</text>
</comment>
<comment type="catalytic activity">
    <reaction evidence="1">
        <text>a long-chain fatty acyl-CoA + 2 NADPH + 2 H(+) = a long-chain primary fatty alcohol + 2 NADP(+) + CoA</text>
        <dbReference type="Rhea" id="RHEA:52716"/>
        <dbReference type="ChEBI" id="CHEBI:15378"/>
        <dbReference type="ChEBI" id="CHEBI:57287"/>
        <dbReference type="ChEBI" id="CHEBI:57783"/>
        <dbReference type="ChEBI" id="CHEBI:58349"/>
        <dbReference type="ChEBI" id="CHEBI:77396"/>
        <dbReference type="ChEBI" id="CHEBI:83139"/>
        <dbReference type="EC" id="1.2.1.84"/>
    </reaction>
</comment>
<comment type="caution">
    <text evidence="3">The sequence shown here is derived from an EMBL/GenBank/DDBJ whole genome shotgun (WGS) entry which is preliminary data.</text>
</comment>
<evidence type="ECO:0000313" key="4">
    <source>
        <dbReference type="Proteomes" id="UP001311915"/>
    </source>
</evidence>
<accession>A0AAV9L5H8</accession>
<proteinExistence type="inferred from homology"/>
<evidence type="ECO:0000256" key="1">
    <source>
        <dbReference type="RuleBase" id="RU363097"/>
    </source>
</evidence>
<dbReference type="InterPro" id="IPR026055">
    <property type="entry name" value="FAR"/>
</dbReference>
<dbReference type="Pfam" id="PF07993">
    <property type="entry name" value="NAD_binding_4"/>
    <property type="match status" value="1"/>
</dbReference>
<feature type="domain" description="Thioester reductase (TE)" evidence="2">
    <location>
        <begin position="1"/>
        <end position="103"/>
    </location>
</feature>
<organism evidence="3 4">
    <name type="scientific">Solanum pinnatisectum</name>
    <name type="common">tansyleaf nightshade</name>
    <dbReference type="NCBI Taxonomy" id="50273"/>
    <lineage>
        <taxon>Eukaryota</taxon>
        <taxon>Viridiplantae</taxon>
        <taxon>Streptophyta</taxon>
        <taxon>Embryophyta</taxon>
        <taxon>Tracheophyta</taxon>
        <taxon>Spermatophyta</taxon>
        <taxon>Magnoliopsida</taxon>
        <taxon>eudicotyledons</taxon>
        <taxon>Gunneridae</taxon>
        <taxon>Pentapetalae</taxon>
        <taxon>asterids</taxon>
        <taxon>lamiids</taxon>
        <taxon>Solanales</taxon>
        <taxon>Solanaceae</taxon>
        <taxon>Solanoideae</taxon>
        <taxon>Solaneae</taxon>
        <taxon>Solanum</taxon>
    </lineage>
</organism>
<name>A0AAV9L5H8_9SOLN</name>
<dbReference type="EMBL" id="JAWPEI010000008">
    <property type="protein sequence ID" value="KAK4719810.1"/>
    <property type="molecule type" value="Genomic_DNA"/>
</dbReference>
<dbReference type="PANTHER" id="PTHR11011">
    <property type="entry name" value="MALE STERILITY PROTEIN 2-RELATED"/>
    <property type="match status" value="1"/>
</dbReference>
<reference evidence="3 4" key="1">
    <citation type="submission" date="2023-10" db="EMBL/GenBank/DDBJ databases">
        <title>Genome-Wide Identification Analysis in wild type Solanum Pinnatisectum Reveals Some Genes Defensing Phytophthora Infestans.</title>
        <authorList>
            <person name="Sun C."/>
        </authorList>
    </citation>
    <scope>NUCLEOTIDE SEQUENCE [LARGE SCALE GENOMIC DNA]</scope>
    <source>
        <strain evidence="3">LQN</strain>
        <tissue evidence="3">Leaf</tissue>
    </source>
</reference>
<evidence type="ECO:0000313" key="3">
    <source>
        <dbReference type="EMBL" id="KAK4719810.1"/>
    </source>
</evidence>
<evidence type="ECO:0000259" key="2">
    <source>
        <dbReference type="Pfam" id="PF07993"/>
    </source>
</evidence>
<dbReference type="GO" id="GO:0010345">
    <property type="term" value="P:suberin biosynthetic process"/>
    <property type="evidence" value="ECO:0007669"/>
    <property type="project" value="TreeGrafter"/>
</dbReference>
<keyword evidence="1" id="KW-0443">Lipid metabolism</keyword>
<dbReference type="Gene3D" id="3.40.50.720">
    <property type="entry name" value="NAD(P)-binding Rossmann-like Domain"/>
    <property type="match status" value="1"/>
</dbReference>
<keyword evidence="1" id="KW-0521">NADP</keyword>
<keyword evidence="1" id="KW-0560">Oxidoreductase</keyword>
<sequence length="105" mass="12260">MEKILRVQPNVKKLYLLIKAPDNNSAKERFTREVMMSELFNVIREKMGSGNLNSLVKEEVFAISGDISYENLGIRNSKLREEMHKEIDIIINSAAVTNFYERYIY</sequence>
<dbReference type="GO" id="GO:0035336">
    <property type="term" value="P:long-chain fatty-acyl-CoA metabolic process"/>
    <property type="evidence" value="ECO:0007669"/>
    <property type="project" value="TreeGrafter"/>
</dbReference>
<dbReference type="GO" id="GO:0102965">
    <property type="term" value="F:alcohol-forming long-chain fatty acyl-CoA reductase activity"/>
    <property type="evidence" value="ECO:0007669"/>
    <property type="project" value="UniProtKB-EC"/>
</dbReference>
<dbReference type="Proteomes" id="UP001311915">
    <property type="component" value="Unassembled WGS sequence"/>
</dbReference>
<dbReference type="GO" id="GO:0080019">
    <property type="term" value="F:alcohol-forming very long-chain fatty acyl-CoA reductase activity"/>
    <property type="evidence" value="ECO:0007669"/>
    <property type="project" value="InterPro"/>
</dbReference>
<comment type="function">
    <text evidence="1">Catalyzes the reduction of fatty acyl-CoA to fatty alcohols.</text>
</comment>
<dbReference type="EC" id="1.2.1.84" evidence="1"/>
<protein>
    <recommendedName>
        <fullName evidence="1">Fatty acyl-CoA reductase</fullName>
        <ecNumber evidence="1">1.2.1.84</ecNumber>
    </recommendedName>
</protein>
<keyword evidence="4" id="KW-1185">Reference proteome</keyword>